<evidence type="ECO:0000256" key="1">
    <source>
        <dbReference type="ARBA" id="ARBA00022737"/>
    </source>
</evidence>
<dbReference type="SMART" id="SM00248">
    <property type="entry name" value="ANK"/>
    <property type="match status" value="2"/>
</dbReference>
<dbReference type="SMART" id="SM01252">
    <property type="entry name" value="KilA-N"/>
    <property type="match status" value="1"/>
</dbReference>
<protein>
    <submittedName>
        <fullName evidence="7">Regulatory protein SWI6</fullName>
    </submittedName>
</protein>
<dbReference type="InterPro" id="IPR002110">
    <property type="entry name" value="Ankyrin_rpt"/>
</dbReference>
<dbReference type="Proteomes" id="UP000827284">
    <property type="component" value="Unassembled WGS sequence"/>
</dbReference>
<feature type="region of interest" description="Disordered" evidence="5">
    <location>
        <begin position="438"/>
        <end position="465"/>
    </location>
</feature>
<feature type="region of interest" description="Disordered" evidence="5">
    <location>
        <begin position="120"/>
        <end position="201"/>
    </location>
</feature>
<dbReference type="AlphaFoldDB" id="A0A9P3M1U8"/>
<reference evidence="7" key="1">
    <citation type="submission" date="2021-11" db="EMBL/GenBank/DDBJ databases">
        <authorList>
            <person name="Herlambang A."/>
            <person name="Guo Y."/>
            <person name="Takashima Y."/>
            <person name="Nishizawa T."/>
        </authorList>
    </citation>
    <scope>NUCLEOTIDE SEQUENCE</scope>
    <source>
        <strain evidence="7">E1425</strain>
    </source>
</reference>
<dbReference type="PROSITE" id="PS50088">
    <property type="entry name" value="ANK_REPEAT"/>
    <property type="match status" value="2"/>
</dbReference>
<evidence type="ECO:0000256" key="3">
    <source>
        <dbReference type="PROSITE-ProRule" id="PRU00023"/>
    </source>
</evidence>
<dbReference type="InterPro" id="IPR003163">
    <property type="entry name" value="Tscrpt_reg_HTH_APSES-type"/>
</dbReference>
<dbReference type="SUPFAM" id="SSF54616">
    <property type="entry name" value="DNA-binding domain of Mlu1-box binding protein MBP1"/>
    <property type="match status" value="1"/>
</dbReference>
<dbReference type="GO" id="GO:0030907">
    <property type="term" value="C:MBF transcription complex"/>
    <property type="evidence" value="ECO:0007669"/>
    <property type="project" value="TreeGrafter"/>
</dbReference>
<feature type="domain" description="HTH APSES-type" evidence="6">
    <location>
        <begin position="5"/>
        <end position="114"/>
    </location>
</feature>
<name>A0A9P3M1U8_9FUNG</name>
<evidence type="ECO:0000313" key="8">
    <source>
        <dbReference type="Proteomes" id="UP000827284"/>
    </source>
</evidence>
<accession>A0A9P3M1U8</accession>
<dbReference type="Gene3D" id="3.10.260.10">
    <property type="entry name" value="Transcription regulator HTH, APSES-type DNA-binding domain"/>
    <property type="match status" value="1"/>
</dbReference>
<dbReference type="GO" id="GO:0033309">
    <property type="term" value="C:SBF transcription complex"/>
    <property type="evidence" value="ECO:0007669"/>
    <property type="project" value="TreeGrafter"/>
</dbReference>
<dbReference type="GO" id="GO:0001228">
    <property type="term" value="F:DNA-binding transcription activator activity, RNA polymerase II-specific"/>
    <property type="evidence" value="ECO:0007669"/>
    <property type="project" value="UniProtKB-ARBA"/>
</dbReference>
<evidence type="ECO:0000256" key="2">
    <source>
        <dbReference type="ARBA" id="ARBA00023043"/>
    </source>
</evidence>
<feature type="coiled-coil region" evidence="4">
    <location>
        <begin position="495"/>
        <end position="546"/>
    </location>
</feature>
<dbReference type="PANTHER" id="PTHR43828">
    <property type="entry name" value="ASPARAGINASE"/>
    <property type="match status" value="1"/>
</dbReference>
<evidence type="ECO:0000259" key="6">
    <source>
        <dbReference type="PROSITE" id="PS51299"/>
    </source>
</evidence>
<dbReference type="PROSITE" id="PS51299">
    <property type="entry name" value="HTH_APSES"/>
    <property type="match status" value="1"/>
</dbReference>
<keyword evidence="2 3" id="KW-0040">ANK repeat</keyword>
<dbReference type="Pfam" id="PF00023">
    <property type="entry name" value="Ank"/>
    <property type="match status" value="2"/>
</dbReference>
<dbReference type="InterPro" id="IPR036770">
    <property type="entry name" value="Ankyrin_rpt-contain_sf"/>
</dbReference>
<dbReference type="PROSITE" id="PS50297">
    <property type="entry name" value="ANK_REP_REGION"/>
    <property type="match status" value="2"/>
</dbReference>
<sequence>MTANIYTAAYSGVPVYEMMCRGIAVMRRRDDSSLNATQILKVAGIEKGRRTKILEREVLTGEHEKVQGGYGKYQGTWVPFQRGKDLARQYRVDHLLQPLFEYAFQLGEVDTITPTKEMAQMAQKNRDGLKASHKASPRMSPMSKRARSTSVKLPGSHAPSMTPSPMHPSFNTSSPSMPPSPQWHSDLHPRKRNRPSSPPGYDHVYAPDGDLIMDYHHSRHILAEPVEGVEKYRSILMTIFLTDDTEHVPIPDLLTNPATPTDLDIDLVIDDQGHTALHWAAALARVPVMELLVQKNADIRRVNYNGESCLVRAVLVTNNFDRQTFPHLLNVLHKAIPIVDRNNRTLLHHIAITCGIRGRSAASHYYMECLLEWIARNGGDFSAIIDIQDKNGDTALTIAARVGDRYISKFLIDVGANRDLENKVGLKAEDFGIDDGQFETGDQPFVPRRHVPAPENTAKETPTKRGKEIMSVVQKMVDELDVEFSHEILARHGQLEDTQTQLRNATRALTETRKTIQDFKTQAQQLEEAQQKIKNLEFSLEEESQRTRNQNGYSTKLRNNNEDIDLLFNVRAGAGAGDMSREKIAELEVIHLRSRVLAYQKVQEELTQELAEAKSKSSANELLCKRVISICCSIPLESVDDMLVPLTLAVESEGAGLDLSRVAGFMSRVKQQEGMASANTAPPSSLKAAAAAAASASVAASAAGPASAL</sequence>
<keyword evidence="8" id="KW-1185">Reference proteome</keyword>
<organism evidence="7 8">
    <name type="scientific">Entomortierella parvispora</name>
    <dbReference type="NCBI Taxonomy" id="205924"/>
    <lineage>
        <taxon>Eukaryota</taxon>
        <taxon>Fungi</taxon>
        <taxon>Fungi incertae sedis</taxon>
        <taxon>Mucoromycota</taxon>
        <taxon>Mortierellomycotina</taxon>
        <taxon>Mortierellomycetes</taxon>
        <taxon>Mortierellales</taxon>
        <taxon>Mortierellaceae</taxon>
        <taxon>Entomortierella</taxon>
    </lineage>
</organism>
<feature type="repeat" description="ANK" evidence="3">
    <location>
        <begin position="391"/>
        <end position="423"/>
    </location>
</feature>
<dbReference type="OrthoDB" id="6718656at2759"/>
<feature type="compositionally biased region" description="Polar residues" evidence="5">
    <location>
        <begin position="159"/>
        <end position="175"/>
    </location>
</feature>
<keyword evidence="1" id="KW-0677">Repeat</keyword>
<proteinExistence type="predicted"/>
<evidence type="ECO:0000256" key="4">
    <source>
        <dbReference type="SAM" id="Coils"/>
    </source>
</evidence>
<dbReference type="InterPro" id="IPR036887">
    <property type="entry name" value="HTH_APSES_sf"/>
</dbReference>
<reference evidence="7" key="2">
    <citation type="journal article" date="2022" name="Microbiol. Resour. Announc.">
        <title>Whole-Genome Sequence of Entomortierella parvispora E1425, a Mucoromycotan Fungus Associated with Burkholderiaceae-Related Endosymbiotic Bacteria.</title>
        <authorList>
            <person name="Herlambang A."/>
            <person name="Guo Y."/>
            <person name="Takashima Y."/>
            <person name="Narisawa K."/>
            <person name="Ohta H."/>
            <person name="Nishizawa T."/>
        </authorList>
    </citation>
    <scope>NUCLEOTIDE SEQUENCE</scope>
    <source>
        <strain evidence="7">E1425</strain>
    </source>
</reference>
<evidence type="ECO:0000256" key="5">
    <source>
        <dbReference type="SAM" id="MobiDB-lite"/>
    </source>
</evidence>
<dbReference type="InterPro" id="IPR018004">
    <property type="entry name" value="KilA/APSES_HTH"/>
</dbReference>
<dbReference type="SUPFAM" id="SSF48403">
    <property type="entry name" value="Ankyrin repeat"/>
    <property type="match status" value="1"/>
</dbReference>
<evidence type="ECO:0000313" key="7">
    <source>
        <dbReference type="EMBL" id="GJJ78956.1"/>
    </source>
</evidence>
<keyword evidence="4" id="KW-0175">Coiled coil</keyword>
<dbReference type="EMBL" id="BQFW01000015">
    <property type="protein sequence ID" value="GJJ78956.1"/>
    <property type="molecule type" value="Genomic_DNA"/>
</dbReference>
<comment type="caution">
    <text evidence="7">The sequence shown here is derived from an EMBL/GenBank/DDBJ whole genome shotgun (WGS) entry which is preliminary data.</text>
</comment>
<dbReference type="PANTHER" id="PTHR43828:SF3">
    <property type="entry name" value="CHROMO DOMAIN-CONTAINING PROTEIN"/>
    <property type="match status" value="1"/>
</dbReference>
<dbReference type="Pfam" id="PF04383">
    <property type="entry name" value="KilA-N"/>
    <property type="match status" value="1"/>
</dbReference>
<dbReference type="Gene3D" id="1.25.40.20">
    <property type="entry name" value="Ankyrin repeat-containing domain"/>
    <property type="match status" value="1"/>
</dbReference>
<dbReference type="InterPro" id="IPR051642">
    <property type="entry name" value="SWI6-like"/>
</dbReference>
<gene>
    <name evidence="7" type="ORF">EMPS_11315</name>
</gene>
<feature type="repeat" description="ANK" evidence="3">
    <location>
        <begin position="272"/>
        <end position="304"/>
    </location>
</feature>
<dbReference type="GO" id="GO:0003677">
    <property type="term" value="F:DNA binding"/>
    <property type="evidence" value="ECO:0007669"/>
    <property type="project" value="InterPro"/>
</dbReference>
<dbReference type="FunFam" id="3.10.260.10:FF:000001">
    <property type="entry name" value="APSES transcription factor (MbpA)"/>
    <property type="match status" value="1"/>
</dbReference>